<dbReference type="InterPro" id="IPR000631">
    <property type="entry name" value="CARKD"/>
</dbReference>
<feature type="binding site" evidence="17">
    <location>
        <begin position="411"/>
        <end position="415"/>
    </location>
    <ligand>
        <name>AMP</name>
        <dbReference type="ChEBI" id="CHEBI:456215"/>
    </ligand>
</feature>
<comment type="catalytic activity">
    <reaction evidence="15 17 19">
        <text>(6S)-NADHX + ADP = AMP + phosphate + NADH + H(+)</text>
        <dbReference type="Rhea" id="RHEA:32223"/>
        <dbReference type="ChEBI" id="CHEBI:15378"/>
        <dbReference type="ChEBI" id="CHEBI:43474"/>
        <dbReference type="ChEBI" id="CHEBI:57945"/>
        <dbReference type="ChEBI" id="CHEBI:64074"/>
        <dbReference type="ChEBI" id="CHEBI:456215"/>
        <dbReference type="ChEBI" id="CHEBI:456216"/>
        <dbReference type="EC" id="4.2.1.136"/>
    </reaction>
</comment>
<keyword evidence="12 17" id="KW-0456">Lyase</keyword>
<dbReference type="Proteomes" id="UP000644147">
    <property type="component" value="Unassembled WGS sequence"/>
</dbReference>
<organism evidence="22 23">
    <name type="scientific">Adhaeribacter terrigena</name>
    <dbReference type="NCBI Taxonomy" id="2793070"/>
    <lineage>
        <taxon>Bacteria</taxon>
        <taxon>Pseudomonadati</taxon>
        <taxon>Bacteroidota</taxon>
        <taxon>Cytophagia</taxon>
        <taxon>Cytophagales</taxon>
        <taxon>Hymenobacteraceae</taxon>
        <taxon>Adhaeribacter</taxon>
    </lineage>
</organism>
<dbReference type="InterPro" id="IPR029056">
    <property type="entry name" value="Ribokinase-like"/>
</dbReference>
<evidence type="ECO:0000256" key="11">
    <source>
        <dbReference type="ARBA" id="ARBA00023235"/>
    </source>
</evidence>
<evidence type="ECO:0000259" key="21">
    <source>
        <dbReference type="PROSITE" id="PS51385"/>
    </source>
</evidence>
<evidence type="ECO:0000256" key="6">
    <source>
        <dbReference type="ARBA" id="ARBA00022741"/>
    </source>
</evidence>
<feature type="binding site" evidence="17">
    <location>
        <position position="325"/>
    </location>
    <ligand>
        <name>(6S)-NADPHX</name>
        <dbReference type="ChEBI" id="CHEBI:64076"/>
    </ligand>
</feature>
<dbReference type="Pfam" id="PF01256">
    <property type="entry name" value="Carb_kinase"/>
    <property type="match status" value="1"/>
</dbReference>
<comment type="catalytic activity">
    <reaction evidence="1 18 19">
        <text>(6R)-NADHX = (6S)-NADHX</text>
        <dbReference type="Rhea" id="RHEA:32215"/>
        <dbReference type="ChEBI" id="CHEBI:64074"/>
        <dbReference type="ChEBI" id="CHEBI:64075"/>
        <dbReference type="EC" id="5.1.99.6"/>
    </reaction>
</comment>
<reference evidence="22 23" key="1">
    <citation type="submission" date="2020-12" db="EMBL/GenBank/DDBJ databases">
        <title>Bacterial novel species Adhaeribacter sp. BT258 isolated from soil.</title>
        <authorList>
            <person name="Jung H.-Y."/>
        </authorList>
    </citation>
    <scope>NUCLEOTIDE SEQUENCE [LARGE SCALE GENOMIC DNA]</scope>
    <source>
        <strain evidence="22 23">BT258</strain>
    </source>
</reference>
<comment type="catalytic activity">
    <reaction evidence="2 18 19">
        <text>(6R)-NADPHX = (6S)-NADPHX</text>
        <dbReference type="Rhea" id="RHEA:32227"/>
        <dbReference type="ChEBI" id="CHEBI:64076"/>
        <dbReference type="ChEBI" id="CHEBI:64077"/>
        <dbReference type="EC" id="5.1.99.6"/>
    </reaction>
</comment>
<comment type="similarity">
    <text evidence="4 19">In the C-terminal section; belongs to the NnrD/CARKD family.</text>
</comment>
<dbReference type="NCBIfam" id="TIGR00196">
    <property type="entry name" value="yjeF_cterm"/>
    <property type="match status" value="1"/>
</dbReference>
<dbReference type="NCBIfam" id="TIGR00197">
    <property type="entry name" value="yjeF_nterm"/>
    <property type="match status" value="1"/>
</dbReference>
<comment type="subunit">
    <text evidence="17">Homotetramer.</text>
</comment>
<comment type="caution">
    <text evidence="22">The sequence shown here is derived from an EMBL/GenBank/DDBJ whole genome shotgun (WGS) entry which is preliminary data.</text>
</comment>
<evidence type="ECO:0000256" key="7">
    <source>
        <dbReference type="ARBA" id="ARBA00022840"/>
    </source>
</evidence>
<dbReference type="HAMAP" id="MF_01966">
    <property type="entry name" value="NADHX_epimerase"/>
    <property type="match status" value="1"/>
</dbReference>
<evidence type="ECO:0000256" key="15">
    <source>
        <dbReference type="ARBA" id="ARBA00048238"/>
    </source>
</evidence>
<keyword evidence="9 18" id="KW-0630">Potassium</keyword>
<feature type="binding site" evidence="18">
    <location>
        <position position="58"/>
    </location>
    <ligand>
        <name>K(+)</name>
        <dbReference type="ChEBI" id="CHEBI:29103"/>
    </ligand>
</feature>
<feature type="domain" description="YjeF N-terminal" evidence="21">
    <location>
        <begin position="9"/>
        <end position="216"/>
    </location>
</feature>
<feature type="binding site" evidence="18">
    <location>
        <begin position="57"/>
        <end position="61"/>
    </location>
    <ligand>
        <name>(6S)-NADPHX</name>
        <dbReference type="ChEBI" id="CHEBI:64076"/>
    </ligand>
</feature>
<proteinExistence type="inferred from homology"/>
<comment type="cofactor">
    <cofactor evidence="18 19">
        <name>K(+)</name>
        <dbReference type="ChEBI" id="CHEBI:29103"/>
    </cofactor>
    <text evidence="18 19">Binds 1 potassium ion per subunit.</text>
</comment>
<dbReference type="PANTHER" id="PTHR12592">
    <property type="entry name" value="ATP-DEPENDENT (S)-NAD(P)H-HYDRATE DEHYDRATASE FAMILY MEMBER"/>
    <property type="match status" value="1"/>
</dbReference>
<comment type="function">
    <text evidence="18">Catalyzes the epimerization of the S- and R-forms of NAD(P)HX, a damaged form of NAD(P)H that is a result of enzymatic or heat-dependent hydration. This is a prerequisite for the S-specific NAD(P)H-hydrate dehydratase to allow the repair of both epimers of NAD(P)HX.</text>
</comment>
<dbReference type="Gene3D" id="3.40.50.10260">
    <property type="entry name" value="YjeF N-terminal domain"/>
    <property type="match status" value="1"/>
</dbReference>
<evidence type="ECO:0000256" key="12">
    <source>
        <dbReference type="ARBA" id="ARBA00023239"/>
    </source>
</evidence>
<feature type="domain" description="YjeF C-terminal" evidence="20">
    <location>
        <begin position="226"/>
        <end position="500"/>
    </location>
</feature>
<dbReference type="PIRSF" id="PIRSF017184">
    <property type="entry name" value="Nnr"/>
    <property type="match status" value="1"/>
</dbReference>
<keyword evidence="11 18" id="KW-0413">Isomerase</keyword>
<dbReference type="EC" id="4.2.1.136" evidence="19"/>
<dbReference type="InterPro" id="IPR036652">
    <property type="entry name" value="YjeF_N_dom_sf"/>
</dbReference>
<evidence type="ECO:0000256" key="9">
    <source>
        <dbReference type="ARBA" id="ARBA00022958"/>
    </source>
</evidence>
<dbReference type="HAMAP" id="MF_01965">
    <property type="entry name" value="NADHX_dehydratase"/>
    <property type="match status" value="1"/>
</dbReference>
<keyword evidence="7 17" id="KW-0067">ATP-binding</keyword>
<feature type="binding site" evidence="18">
    <location>
        <position position="161"/>
    </location>
    <ligand>
        <name>K(+)</name>
        <dbReference type="ChEBI" id="CHEBI:29103"/>
    </ligand>
</feature>
<evidence type="ECO:0000256" key="19">
    <source>
        <dbReference type="PIRNR" id="PIRNR017184"/>
    </source>
</evidence>
<keyword evidence="8 17" id="KW-0521">NADP</keyword>
<dbReference type="SUPFAM" id="SSF53613">
    <property type="entry name" value="Ribokinase-like"/>
    <property type="match status" value="1"/>
</dbReference>
<keyword evidence="23" id="KW-1185">Reference proteome</keyword>
<dbReference type="InterPro" id="IPR004443">
    <property type="entry name" value="YjeF_N_dom"/>
</dbReference>
<comment type="function">
    <text evidence="14 19">Bifunctional enzyme that catalyzes the epimerization of the S- and R-forms of NAD(P)HX and the dehydration of the S-form of NAD(P)HX at the expense of ADP, which is converted to AMP. This allows the repair of both epimers of NAD(P)HX, a damaged form of NAD(P)H that is a result of enzymatic or heat-dependent hydration.</text>
</comment>
<keyword evidence="5 18" id="KW-0479">Metal-binding</keyword>
<feature type="binding site" evidence="17">
    <location>
        <position position="261"/>
    </location>
    <ligand>
        <name>(6S)-NADPHX</name>
        <dbReference type="ChEBI" id="CHEBI:64076"/>
    </ligand>
</feature>
<dbReference type="RefSeq" id="WP_200507140.1">
    <property type="nucleotide sequence ID" value="NZ_JAEHFX010000008.1"/>
</dbReference>
<dbReference type="PANTHER" id="PTHR12592:SF0">
    <property type="entry name" value="ATP-DEPENDENT (S)-NAD(P)H-HYDRATE DEHYDRATASE"/>
    <property type="match status" value="1"/>
</dbReference>
<keyword evidence="6 17" id="KW-0547">Nucleotide-binding</keyword>
<evidence type="ECO:0000256" key="2">
    <source>
        <dbReference type="ARBA" id="ARBA00000909"/>
    </source>
</evidence>
<comment type="similarity">
    <text evidence="3 19">In the N-terminal section; belongs to the NnrE/AIBP family.</text>
</comment>
<dbReference type="Pfam" id="PF03853">
    <property type="entry name" value="YjeF_N"/>
    <property type="match status" value="1"/>
</dbReference>
<dbReference type="InterPro" id="IPR017953">
    <property type="entry name" value="Carbohydrate_kinase_pred_CS"/>
</dbReference>
<dbReference type="PROSITE" id="PS51383">
    <property type="entry name" value="YJEF_C_3"/>
    <property type="match status" value="1"/>
</dbReference>
<feature type="binding site" evidence="18">
    <location>
        <position position="158"/>
    </location>
    <ligand>
        <name>(6S)-NADPHX</name>
        <dbReference type="ChEBI" id="CHEBI:64076"/>
    </ligand>
</feature>
<evidence type="ECO:0000256" key="18">
    <source>
        <dbReference type="HAMAP-Rule" id="MF_01966"/>
    </source>
</evidence>
<dbReference type="CDD" id="cd01171">
    <property type="entry name" value="YXKO-related"/>
    <property type="match status" value="1"/>
</dbReference>
<feature type="binding site" evidence="17">
    <location>
        <position position="376"/>
    </location>
    <ligand>
        <name>(6S)-NADPHX</name>
        <dbReference type="ChEBI" id="CHEBI:64076"/>
    </ligand>
</feature>
<comment type="similarity">
    <text evidence="17">Belongs to the NnrD/CARKD family.</text>
</comment>
<evidence type="ECO:0000256" key="3">
    <source>
        <dbReference type="ARBA" id="ARBA00006001"/>
    </source>
</evidence>
<accession>A0ABS1C4I4</accession>
<dbReference type="PROSITE" id="PS51385">
    <property type="entry name" value="YJEF_N"/>
    <property type="match status" value="1"/>
</dbReference>
<evidence type="ECO:0000256" key="10">
    <source>
        <dbReference type="ARBA" id="ARBA00023027"/>
    </source>
</evidence>
<name>A0ABS1C4I4_9BACT</name>
<evidence type="ECO:0000256" key="16">
    <source>
        <dbReference type="ARBA" id="ARBA00049209"/>
    </source>
</evidence>
<evidence type="ECO:0000313" key="23">
    <source>
        <dbReference type="Proteomes" id="UP000644147"/>
    </source>
</evidence>
<dbReference type="SUPFAM" id="SSF64153">
    <property type="entry name" value="YjeF N-terminal domain-like"/>
    <property type="match status" value="1"/>
</dbReference>
<dbReference type="InterPro" id="IPR030677">
    <property type="entry name" value="Nnr"/>
</dbReference>
<evidence type="ECO:0000313" key="22">
    <source>
        <dbReference type="EMBL" id="MBK0404299.1"/>
    </source>
</evidence>
<protein>
    <recommendedName>
        <fullName evidence="19">Bifunctional NAD(P)H-hydrate repair enzyme</fullName>
    </recommendedName>
    <alternativeName>
        <fullName evidence="19">Nicotinamide nucleotide repair protein</fullName>
    </alternativeName>
    <domain>
        <recommendedName>
            <fullName evidence="19">ADP-dependent (S)-NAD(P)H-hydrate dehydratase</fullName>
            <ecNumber evidence="19">4.2.1.136</ecNumber>
        </recommendedName>
        <alternativeName>
            <fullName evidence="19">ADP-dependent NAD(P)HX dehydratase</fullName>
        </alternativeName>
    </domain>
    <domain>
        <recommendedName>
            <fullName evidence="19">NAD(P)H-hydrate epimerase</fullName>
            <ecNumber evidence="19">5.1.99.6</ecNumber>
        </recommendedName>
    </domain>
</protein>
<evidence type="ECO:0000256" key="1">
    <source>
        <dbReference type="ARBA" id="ARBA00000013"/>
    </source>
</evidence>
<feature type="binding site" evidence="18">
    <location>
        <position position="140"/>
    </location>
    <ligand>
        <name>(6S)-NADPHX</name>
        <dbReference type="ChEBI" id="CHEBI:64076"/>
    </ligand>
</feature>
<comment type="catalytic activity">
    <reaction evidence="16 17 19">
        <text>(6S)-NADPHX + ADP = AMP + phosphate + NADPH + H(+)</text>
        <dbReference type="Rhea" id="RHEA:32235"/>
        <dbReference type="ChEBI" id="CHEBI:15378"/>
        <dbReference type="ChEBI" id="CHEBI:43474"/>
        <dbReference type="ChEBI" id="CHEBI:57783"/>
        <dbReference type="ChEBI" id="CHEBI:64076"/>
        <dbReference type="ChEBI" id="CHEBI:456215"/>
        <dbReference type="ChEBI" id="CHEBI:456216"/>
        <dbReference type="EC" id="4.2.1.136"/>
    </reaction>
</comment>
<keyword evidence="13" id="KW-0511">Multifunctional enzyme</keyword>
<sequence>MKILSSAQLREADTFTISHENLAPGALMERAAQAFTNWFINHCGREKEVAIFCGPGNNGGDGLAVARLLSEHNYLVRTFIPETDSVFSEEFKLNLKRLPARIPVVRFNHTAPLEDRHLSKTRIIDALFGTGLNRPLTGLYAETIRFLNNLHAEIISIDLPSGLFADSATPEDAAVIKASQTITFASPKLALLLPQNQVYSQQMHSVLIGLNIGFIENLRSPFYYVDSVSARSRWKPRPRFGHKGTFGHSLLLVGSYGKIGAAILSTRACLRSGSGLVSVSLPRAGYQIMQTAAPEAMVLADPSEKIITELPPELEKYAVVGLGPGIGQAAETKKMLGNLLEKVKVPLVLDADALNLLAADKSLLPKLPPETILTPHPKEFERLTQPFTDDFERLKRLREFCQQYRCYVVLKGANTCIGTPSGNHFFNSTGNPGMATGGSGDVLTGIITALRAQGYPAEDACILGVYIHGLAGDFAKNEKGETALIASDIIENLGKAFKTLEETA</sequence>
<comment type="function">
    <text evidence="17">Catalyzes the dehydration of the S-form of NAD(P)HX at the expense of ADP, which is converted to AMP. Together with NAD(P)HX epimerase, which catalyzes the epimerization of the S- and R-forms, the enzyme allows the repair of both epimers of NAD(P)HX, a damaged form of NAD(P)H that is a result of enzymatic or heat-dependent hydration.</text>
</comment>
<evidence type="ECO:0000256" key="4">
    <source>
        <dbReference type="ARBA" id="ARBA00009524"/>
    </source>
</evidence>
<comment type="similarity">
    <text evidence="18">Belongs to the NnrE/AIBP family.</text>
</comment>
<dbReference type="Gene3D" id="3.40.1190.20">
    <property type="match status" value="1"/>
</dbReference>
<feature type="binding site" evidence="18">
    <location>
        <position position="125"/>
    </location>
    <ligand>
        <name>K(+)</name>
        <dbReference type="ChEBI" id="CHEBI:29103"/>
    </ligand>
</feature>
<dbReference type="PROSITE" id="PS01050">
    <property type="entry name" value="YJEF_C_2"/>
    <property type="match status" value="1"/>
</dbReference>
<evidence type="ECO:0000256" key="17">
    <source>
        <dbReference type="HAMAP-Rule" id="MF_01965"/>
    </source>
</evidence>
<feature type="binding site" evidence="17">
    <location>
        <position position="441"/>
    </location>
    <ligand>
        <name>(6S)-NADPHX</name>
        <dbReference type="ChEBI" id="CHEBI:64076"/>
    </ligand>
</feature>
<evidence type="ECO:0000256" key="5">
    <source>
        <dbReference type="ARBA" id="ARBA00022723"/>
    </source>
</evidence>
<evidence type="ECO:0000256" key="14">
    <source>
        <dbReference type="ARBA" id="ARBA00025153"/>
    </source>
</evidence>
<feature type="binding site" evidence="18">
    <location>
        <begin position="129"/>
        <end position="135"/>
    </location>
    <ligand>
        <name>(6S)-NADPHX</name>
        <dbReference type="ChEBI" id="CHEBI:64076"/>
    </ligand>
</feature>
<keyword evidence="10 17" id="KW-0520">NAD</keyword>
<dbReference type="EMBL" id="JAEHFX010000008">
    <property type="protein sequence ID" value="MBK0404299.1"/>
    <property type="molecule type" value="Genomic_DNA"/>
</dbReference>
<comment type="cofactor">
    <cofactor evidence="17">
        <name>Mg(2+)</name>
        <dbReference type="ChEBI" id="CHEBI:18420"/>
    </cofactor>
</comment>
<feature type="binding site" evidence="17">
    <location>
        <position position="440"/>
    </location>
    <ligand>
        <name>AMP</name>
        <dbReference type="ChEBI" id="CHEBI:456215"/>
    </ligand>
</feature>
<dbReference type="EC" id="5.1.99.6" evidence="19"/>
<evidence type="ECO:0000259" key="20">
    <source>
        <dbReference type="PROSITE" id="PS51383"/>
    </source>
</evidence>
<gene>
    <name evidence="17" type="primary">nnrD</name>
    <name evidence="18" type="synonym">nnrE</name>
    <name evidence="22" type="ORF">I5M27_14980</name>
</gene>
<evidence type="ECO:0000256" key="8">
    <source>
        <dbReference type="ARBA" id="ARBA00022857"/>
    </source>
</evidence>
<evidence type="ECO:0000256" key="13">
    <source>
        <dbReference type="ARBA" id="ARBA00023268"/>
    </source>
</evidence>